<feature type="chain" id="PRO_5007051584" evidence="1">
    <location>
        <begin position="30"/>
        <end position="134"/>
    </location>
</feature>
<sequence>MQKGLRVSSCNKLLFFTETLLIIFCLIDSKDEDTLSLCSKPTGPTGITPATFESPTALPAESDTPLSLKQNRLLSDAILSALEAFWSASWGDPARSHLASLELEMDAQAQFTPPIWFIYHLAGHPCCRFRECVS</sequence>
<keyword evidence="1" id="KW-0732">Signal</keyword>
<accession>A0A0X3QEA6</accession>
<feature type="signal peptide" evidence="1">
    <location>
        <begin position="1"/>
        <end position="29"/>
    </location>
</feature>
<proteinExistence type="predicted"/>
<evidence type="ECO:0000256" key="1">
    <source>
        <dbReference type="SAM" id="SignalP"/>
    </source>
</evidence>
<gene>
    <name evidence="2" type="ORF">TR165215</name>
</gene>
<reference evidence="2" key="1">
    <citation type="submission" date="2016-01" db="EMBL/GenBank/DDBJ databases">
        <title>Reference transcriptome for the parasite Schistocephalus solidus: insights into the molecular evolution of parasitism.</title>
        <authorList>
            <person name="Hebert F.O."/>
            <person name="Grambauer S."/>
            <person name="Barber I."/>
            <person name="Landry C.R."/>
            <person name="Aubin-Horth N."/>
        </authorList>
    </citation>
    <scope>NUCLEOTIDE SEQUENCE</scope>
</reference>
<protein>
    <submittedName>
        <fullName evidence="2">Uncharacterized protein</fullName>
    </submittedName>
</protein>
<dbReference type="AlphaFoldDB" id="A0A0X3QEA6"/>
<evidence type="ECO:0000313" key="2">
    <source>
        <dbReference type="EMBL" id="JAP57836.1"/>
    </source>
</evidence>
<dbReference type="EMBL" id="GEEE01005389">
    <property type="protein sequence ID" value="JAP57836.1"/>
    <property type="molecule type" value="Transcribed_RNA"/>
</dbReference>
<organism evidence="2">
    <name type="scientific">Schistocephalus solidus</name>
    <name type="common">Tapeworm</name>
    <dbReference type="NCBI Taxonomy" id="70667"/>
    <lineage>
        <taxon>Eukaryota</taxon>
        <taxon>Metazoa</taxon>
        <taxon>Spiralia</taxon>
        <taxon>Lophotrochozoa</taxon>
        <taxon>Platyhelminthes</taxon>
        <taxon>Cestoda</taxon>
        <taxon>Eucestoda</taxon>
        <taxon>Diphyllobothriidea</taxon>
        <taxon>Diphyllobothriidae</taxon>
        <taxon>Schistocephalus</taxon>
    </lineage>
</organism>
<name>A0A0X3QEA6_SCHSO</name>